<comment type="cofactor">
    <cofactor evidence="1">
        <name>Mn(2+)</name>
        <dbReference type="ChEBI" id="CHEBI:29035"/>
    </cofactor>
</comment>
<dbReference type="PROSITE" id="PS51462">
    <property type="entry name" value="NUDIX"/>
    <property type="match status" value="1"/>
</dbReference>
<evidence type="ECO:0000256" key="6">
    <source>
        <dbReference type="ARBA" id="ARBA00023211"/>
    </source>
</evidence>
<dbReference type="PANTHER" id="PTHR12992:SF24">
    <property type="entry name" value="PEROXISOMAL COENZYME A DIPHOSPHATASE NUDT7"/>
    <property type="match status" value="1"/>
</dbReference>
<sequence length="261" mass="29595">MSHSSLLTHAVLTRLANYAPPPDTLDYDLRAAVLLPLFVNRHGGLDIILTVRALSMRRHAGEVALPGGGVEPEDKTMVDTALREAYEEIGLEPNQQTVLCCLRPFFSRHLTLVTPVVSLVHSTGADADLPFVPRLAKQEVSAVFTVPLDRVLSKRGWEYNDIEWFGRPWRIHRFHGPHREDEDAPVIWGLTGQVLIHAAKVAYGYHHPHEEIPQVIREHRMPLEVEEWAEGLDPNEDWEVRFLEALRQGGIAEPRRLSSRM</sequence>
<dbReference type="PANTHER" id="PTHR12992">
    <property type="entry name" value="NUDIX HYDROLASE"/>
    <property type="match status" value="1"/>
</dbReference>
<dbReference type="InterPro" id="IPR000086">
    <property type="entry name" value="NUDIX_hydrolase_dom"/>
</dbReference>
<keyword evidence="9" id="KW-1185">Reference proteome</keyword>
<dbReference type="InterPro" id="IPR045121">
    <property type="entry name" value="CoAse"/>
</dbReference>
<dbReference type="OrthoDB" id="10260614at2759"/>
<dbReference type="Gene3D" id="3.90.79.10">
    <property type="entry name" value="Nucleoside Triphosphate Pyrophosphohydrolase"/>
    <property type="match status" value="1"/>
</dbReference>
<reference evidence="8 9" key="1">
    <citation type="journal article" date="2017" name="Mycologia">
        <title>Bifiguratus adelaidae, gen. et sp. nov., a new member of Mucoromycotina in endophytic and soil-dwelling habitats.</title>
        <authorList>
            <person name="Torres-Cruz T.J."/>
            <person name="Billingsley Tobias T.L."/>
            <person name="Almatruk M."/>
            <person name="Hesse C."/>
            <person name="Kuske C.R."/>
            <person name="Desiro A."/>
            <person name="Benucci G.M."/>
            <person name="Bonito G."/>
            <person name="Stajich J.E."/>
            <person name="Dunlap C."/>
            <person name="Arnold A.E."/>
            <person name="Porras-Alfaro A."/>
        </authorList>
    </citation>
    <scope>NUCLEOTIDE SEQUENCE [LARGE SCALE GENOMIC DNA]</scope>
    <source>
        <strain evidence="8 9">AZ0501</strain>
    </source>
</reference>
<proteinExistence type="predicted"/>
<dbReference type="GO" id="GO:0034654">
    <property type="term" value="P:nucleobase-containing compound biosynthetic process"/>
    <property type="evidence" value="ECO:0007669"/>
    <property type="project" value="UniProtKB-ARBA"/>
</dbReference>
<dbReference type="GO" id="GO:0005737">
    <property type="term" value="C:cytoplasm"/>
    <property type="evidence" value="ECO:0007669"/>
    <property type="project" value="UniProtKB-ARBA"/>
</dbReference>
<dbReference type="GO" id="GO:0046872">
    <property type="term" value="F:metal ion binding"/>
    <property type="evidence" value="ECO:0007669"/>
    <property type="project" value="UniProtKB-KW"/>
</dbReference>
<dbReference type="InterPro" id="IPR015797">
    <property type="entry name" value="NUDIX_hydrolase-like_dom_sf"/>
</dbReference>
<keyword evidence="5" id="KW-0460">Magnesium</keyword>
<gene>
    <name evidence="8" type="ORF">BZG36_03979</name>
</gene>
<dbReference type="GO" id="GO:0008893">
    <property type="term" value="F:guanosine-3',5'-bis(diphosphate) 3'-diphosphatase activity"/>
    <property type="evidence" value="ECO:0007669"/>
    <property type="project" value="UniProtKB-ARBA"/>
</dbReference>
<dbReference type="FunFam" id="3.90.79.10:FF:000036">
    <property type="entry name" value="Nudix hydrolase 11"/>
    <property type="match status" value="1"/>
</dbReference>
<dbReference type="Proteomes" id="UP000242875">
    <property type="component" value="Unassembled WGS sequence"/>
</dbReference>
<name>A0A261XXD3_9FUNG</name>
<dbReference type="AlphaFoldDB" id="A0A261XXD3"/>
<evidence type="ECO:0000256" key="1">
    <source>
        <dbReference type="ARBA" id="ARBA00001936"/>
    </source>
</evidence>
<dbReference type="GO" id="GO:0090407">
    <property type="term" value="P:organophosphate biosynthetic process"/>
    <property type="evidence" value="ECO:0007669"/>
    <property type="project" value="UniProtKB-ARBA"/>
</dbReference>
<keyword evidence="4" id="KW-0378">Hydrolase</keyword>
<organism evidence="8 9">
    <name type="scientific">Bifiguratus adelaidae</name>
    <dbReference type="NCBI Taxonomy" id="1938954"/>
    <lineage>
        <taxon>Eukaryota</taxon>
        <taxon>Fungi</taxon>
        <taxon>Fungi incertae sedis</taxon>
        <taxon>Mucoromycota</taxon>
        <taxon>Mucoromycotina</taxon>
        <taxon>Endogonomycetes</taxon>
        <taxon>Endogonales</taxon>
        <taxon>Endogonales incertae sedis</taxon>
        <taxon>Bifiguratus</taxon>
    </lineage>
</organism>
<comment type="cofactor">
    <cofactor evidence="2">
        <name>Mg(2+)</name>
        <dbReference type="ChEBI" id="CHEBI:18420"/>
    </cofactor>
</comment>
<evidence type="ECO:0000313" key="9">
    <source>
        <dbReference type="Proteomes" id="UP000242875"/>
    </source>
</evidence>
<dbReference type="Pfam" id="PF00293">
    <property type="entry name" value="NUDIX"/>
    <property type="match status" value="1"/>
</dbReference>
<dbReference type="SUPFAM" id="SSF55811">
    <property type="entry name" value="Nudix"/>
    <property type="match status" value="1"/>
</dbReference>
<evidence type="ECO:0000259" key="7">
    <source>
        <dbReference type="PROSITE" id="PS51462"/>
    </source>
</evidence>
<keyword evidence="6" id="KW-0464">Manganese</keyword>
<evidence type="ECO:0000313" key="8">
    <source>
        <dbReference type="EMBL" id="OZJ03025.1"/>
    </source>
</evidence>
<dbReference type="CDD" id="cd03426">
    <property type="entry name" value="NUDIX_CoAse_Nudt7"/>
    <property type="match status" value="1"/>
</dbReference>
<accession>A0A261XXD3</accession>
<dbReference type="GO" id="GO:0015938">
    <property type="term" value="P:coenzyme A catabolic process"/>
    <property type="evidence" value="ECO:0007669"/>
    <property type="project" value="TreeGrafter"/>
</dbReference>
<protein>
    <recommendedName>
        <fullName evidence="7">Nudix hydrolase domain-containing protein</fullName>
    </recommendedName>
</protein>
<evidence type="ECO:0000256" key="4">
    <source>
        <dbReference type="ARBA" id="ARBA00022801"/>
    </source>
</evidence>
<evidence type="ECO:0000256" key="5">
    <source>
        <dbReference type="ARBA" id="ARBA00022842"/>
    </source>
</evidence>
<feature type="domain" description="Nudix hydrolase" evidence="7">
    <location>
        <begin position="28"/>
        <end position="172"/>
    </location>
</feature>
<dbReference type="GO" id="GO:0010945">
    <property type="term" value="F:coenzyme A diphosphatase activity"/>
    <property type="evidence" value="ECO:0007669"/>
    <property type="project" value="InterPro"/>
</dbReference>
<comment type="caution">
    <text evidence="8">The sequence shown here is derived from an EMBL/GenBank/DDBJ whole genome shotgun (WGS) entry which is preliminary data.</text>
</comment>
<dbReference type="EMBL" id="MVBO01000110">
    <property type="protein sequence ID" value="OZJ03025.1"/>
    <property type="molecule type" value="Genomic_DNA"/>
</dbReference>
<keyword evidence="3" id="KW-0479">Metal-binding</keyword>
<evidence type="ECO:0000256" key="2">
    <source>
        <dbReference type="ARBA" id="ARBA00001946"/>
    </source>
</evidence>
<evidence type="ECO:0000256" key="3">
    <source>
        <dbReference type="ARBA" id="ARBA00022723"/>
    </source>
</evidence>